<evidence type="ECO:0000313" key="13">
    <source>
        <dbReference type="EMBL" id="NOT32633.1"/>
    </source>
</evidence>
<evidence type="ECO:0000256" key="7">
    <source>
        <dbReference type="ARBA" id="ARBA00023136"/>
    </source>
</evidence>
<evidence type="ECO:0000256" key="5">
    <source>
        <dbReference type="ARBA" id="ARBA00022692"/>
    </source>
</evidence>
<keyword evidence="9" id="KW-0378">Hydrolase</keyword>
<dbReference type="GO" id="GO:0032259">
    <property type="term" value="P:methylation"/>
    <property type="evidence" value="ECO:0007669"/>
    <property type="project" value="UniProtKB-KW"/>
</dbReference>
<dbReference type="Pfam" id="PF06750">
    <property type="entry name" value="A24_N_bact"/>
    <property type="match status" value="1"/>
</dbReference>
<dbReference type="PRINTS" id="PR00864">
    <property type="entry name" value="PREPILNPTASE"/>
</dbReference>
<dbReference type="AlphaFoldDB" id="A0A849SGF3"/>
<comment type="similarity">
    <text evidence="2 8">Belongs to the peptidase A24 family.</text>
</comment>
<accession>A0A849SGF3</accession>
<feature type="transmembrane region" description="Helical" evidence="10">
    <location>
        <begin position="6"/>
        <end position="28"/>
    </location>
</feature>
<keyword evidence="4" id="KW-0997">Cell inner membrane</keyword>
<comment type="subcellular location">
    <subcellularLocation>
        <location evidence="1">Cell inner membrane</location>
        <topology evidence="1">Multi-pass membrane protein</topology>
    </subcellularLocation>
    <subcellularLocation>
        <location evidence="9">Cell membrane</location>
        <topology evidence="9">Multi-pass membrane protein</topology>
    </subcellularLocation>
</comment>
<evidence type="ECO:0000256" key="2">
    <source>
        <dbReference type="ARBA" id="ARBA00005801"/>
    </source>
</evidence>
<evidence type="ECO:0000256" key="10">
    <source>
        <dbReference type="SAM" id="Phobius"/>
    </source>
</evidence>
<name>A0A849SGF3_UNCEI</name>
<comment type="catalytic activity">
    <reaction evidence="9">
        <text>Typically cleaves a -Gly-|-Phe- bond to release an N-terminal, basic peptide of 5-8 residues from type IV prepilin, and then N-methylates the new N-terminal amino group, the methyl donor being S-adenosyl-L-methionine.</text>
        <dbReference type="EC" id="3.4.23.43"/>
    </reaction>
</comment>
<keyword evidence="9" id="KW-0511">Multifunctional enzyme</keyword>
<keyword evidence="9" id="KW-0489">Methyltransferase</keyword>
<dbReference type="InterPro" id="IPR050882">
    <property type="entry name" value="Prepilin_peptidase/N-MTase"/>
</dbReference>
<dbReference type="Pfam" id="PF01478">
    <property type="entry name" value="Peptidase_A24"/>
    <property type="match status" value="1"/>
</dbReference>
<evidence type="ECO:0000256" key="8">
    <source>
        <dbReference type="RuleBase" id="RU003793"/>
    </source>
</evidence>
<keyword evidence="3" id="KW-1003">Cell membrane</keyword>
<keyword evidence="5 9" id="KW-0812">Transmembrane</keyword>
<feature type="transmembrane region" description="Helical" evidence="10">
    <location>
        <begin position="192"/>
        <end position="219"/>
    </location>
</feature>
<dbReference type="Proteomes" id="UP000580839">
    <property type="component" value="Unassembled WGS sequence"/>
</dbReference>
<gene>
    <name evidence="13" type="ORF">HOP12_00510</name>
</gene>
<evidence type="ECO:0000256" key="9">
    <source>
        <dbReference type="RuleBase" id="RU003794"/>
    </source>
</evidence>
<dbReference type="PANTHER" id="PTHR30487">
    <property type="entry name" value="TYPE 4 PREPILIN-LIKE PROTEINS LEADER PEPTIDE-PROCESSING ENZYME"/>
    <property type="match status" value="1"/>
</dbReference>
<proteinExistence type="inferred from homology"/>
<dbReference type="Gene3D" id="1.20.120.1220">
    <property type="match status" value="1"/>
</dbReference>
<organism evidence="13 14">
    <name type="scientific">Eiseniibacteriota bacterium</name>
    <dbReference type="NCBI Taxonomy" id="2212470"/>
    <lineage>
        <taxon>Bacteria</taxon>
        <taxon>Candidatus Eiseniibacteriota</taxon>
    </lineage>
</organism>
<feature type="transmembrane region" description="Helical" evidence="10">
    <location>
        <begin position="100"/>
        <end position="118"/>
    </location>
</feature>
<dbReference type="InterPro" id="IPR000045">
    <property type="entry name" value="Prepilin_IV_endopep_pep"/>
</dbReference>
<dbReference type="EC" id="3.4.23.43" evidence="9"/>
<keyword evidence="6 10" id="KW-1133">Transmembrane helix</keyword>
<dbReference type="GO" id="GO:0004190">
    <property type="term" value="F:aspartic-type endopeptidase activity"/>
    <property type="evidence" value="ECO:0007669"/>
    <property type="project" value="UniProtKB-EC"/>
</dbReference>
<evidence type="ECO:0000256" key="3">
    <source>
        <dbReference type="ARBA" id="ARBA00022475"/>
    </source>
</evidence>
<evidence type="ECO:0000256" key="1">
    <source>
        <dbReference type="ARBA" id="ARBA00004429"/>
    </source>
</evidence>
<dbReference type="GO" id="GO:0006465">
    <property type="term" value="P:signal peptide processing"/>
    <property type="evidence" value="ECO:0007669"/>
    <property type="project" value="TreeGrafter"/>
</dbReference>
<reference evidence="13 14" key="1">
    <citation type="submission" date="2020-04" db="EMBL/GenBank/DDBJ databases">
        <title>Metagenomic profiling of ammonia- and methane-oxidizing microorganisms in a Dutch drinking water treatment plant.</title>
        <authorList>
            <person name="Poghosyan L."/>
            <person name="Leucker S."/>
        </authorList>
    </citation>
    <scope>NUCLEOTIDE SEQUENCE [LARGE SCALE GENOMIC DNA]</scope>
    <source>
        <strain evidence="13">S-RSF-IL-03</strain>
    </source>
</reference>
<comment type="caution">
    <text evidence="13">The sequence shown here is derived from an EMBL/GenBank/DDBJ whole genome shotgun (WGS) entry which is preliminary data.</text>
</comment>
<dbReference type="GO" id="GO:0005886">
    <property type="term" value="C:plasma membrane"/>
    <property type="evidence" value="ECO:0007669"/>
    <property type="project" value="UniProtKB-SubCell"/>
</dbReference>
<dbReference type="GO" id="GO:0008168">
    <property type="term" value="F:methyltransferase activity"/>
    <property type="evidence" value="ECO:0007669"/>
    <property type="project" value="UniProtKB-KW"/>
</dbReference>
<evidence type="ECO:0000256" key="6">
    <source>
        <dbReference type="ARBA" id="ARBA00022989"/>
    </source>
</evidence>
<evidence type="ECO:0000259" key="12">
    <source>
        <dbReference type="Pfam" id="PF06750"/>
    </source>
</evidence>
<protein>
    <recommendedName>
        <fullName evidence="9">Prepilin leader peptidase/N-methyltransferase</fullName>
        <ecNumber evidence="9">2.1.1.-</ecNumber>
        <ecNumber evidence="9">3.4.23.43</ecNumber>
    </recommendedName>
</protein>
<keyword evidence="7 10" id="KW-0472">Membrane</keyword>
<evidence type="ECO:0000256" key="4">
    <source>
        <dbReference type="ARBA" id="ARBA00022519"/>
    </source>
</evidence>
<feature type="transmembrane region" description="Helical" evidence="10">
    <location>
        <begin position="125"/>
        <end position="145"/>
    </location>
</feature>
<feature type="transmembrane region" description="Helical" evidence="10">
    <location>
        <begin position="231"/>
        <end position="254"/>
    </location>
</feature>
<feature type="domain" description="Prepilin type IV endopeptidase peptidase" evidence="11">
    <location>
        <begin position="111"/>
        <end position="214"/>
    </location>
</feature>
<keyword evidence="9" id="KW-0645">Protease</keyword>
<dbReference type="InterPro" id="IPR010627">
    <property type="entry name" value="Prepilin_pept_A24_N"/>
</dbReference>
<keyword evidence="9" id="KW-0808">Transferase</keyword>
<evidence type="ECO:0000259" key="11">
    <source>
        <dbReference type="Pfam" id="PF01478"/>
    </source>
</evidence>
<feature type="domain" description="Prepilin peptidase A24 N-terminal" evidence="12">
    <location>
        <begin position="15"/>
        <end position="96"/>
    </location>
</feature>
<dbReference type="EC" id="2.1.1.-" evidence="9"/>
<dbReference type="EMBL" id="JABFRW010000006">
    <property type="protein sequence ID" value="NOT32633.1"/>
    <property type="molecule type" value="Genomic_DNA"/>
</dbReference>
<dbReference type="InterPro" id="IPR014032">
    <property type="entry name" value="Peptidase_A24A_bac"/>
</dbReference>
<sequence length="260" mass="28473">MSLDAFVVVFLVVAMGLIAGSAATALVWRVPRHISWVSGRSACPSCGKPLGPLQLIPVFSWLFSGGRCRHCRERIPVRYPVIELMCVAWWLLLYFKIGIIWPYLPLALWGSILIALTWIDLDFQLLPDVLTLPGTLIGVAAALMIPNGARHAMWGMALGAGLLWLLGWLYWKFRKVEGMGGGDVKLAAMFGAVLGWEMTLVTLFLAALAGSLWGGWLILRRGGNGQTALPFGTLLAPAAMIAFLWGDVWMNAYLRILHGS</sequence>
<feature type="transmembrane region" description="Helical" evidence="10">
    <location>
        <begin position="151"/>
        <end position="171"/>
    </location>
</feature>
<evidence type="ECO:0000313" key="14">
    <source>
        <dbReference type="Proteomes" id="UP000580839"/>
    </source>
</evidence>
<dbReference type="PANTHER" id="PTHR30487:SF0">
    <property type="entry name" value="PREPILIN LEADER PEPTIDASE_N-METHYLTRANSFERASE-RELATED"/>
    <property type="match status" value="1"/>
</dbReference>
<comment type="function">
    <text evidence="9">Plays an essential role in type IV pili and type II pseudopili formation by proteolytically removing the leader sequence from substrate proteins and subsequently monomethylating the alpha-amino group of the newly exposed N-terminal phenylalanine.</text>
</comment>